<dbReference type="EMBL" id="GQ900475">
    <property type="protein sequence ID" value="ACZ66185.1"/>
    <property type="molecule type" value="Genomic_DNA"/>
</dbReference>
<evidence type="ECO:0000313" key="4">
    <source>
        <dbReference type="EMBL" id="ACZ68490.1"/>
    </source>
</evidence>
<keyword evidence="5" id="KW-0614">Plasmid</keyword>
<protein>
    <submittedName>
        <fullName evidence="5">Uncharacterized protein</fullName>
    </submittedName>
</protein>
<dbReference type="EMBL" id="GQ900415">
    <property type="protein sequence ID" value="ACZ68490.1"/>
    <property type="molecule type" value="Genomic_DNA"/>
</dbReference>
<dbReference type="EMBL" id="AP003088">
    <property type="protein sequence ID" value="BAB78411.1"/>
    <property type="molecule type" value="Genomic_DNA"/>
</dbReference>
<reference evidence="1" key="3">
    <citation type="submission" date="2009-12" db="EMBL/GenBank/DDBJ databases">
        <authorList>
            <person name="Summers A.O."/>
            <person name="Shearer J."/>
            <person name="Wireman J."/>
        </authorList>
    </citation>
    <scope>NUCLEOTIDE SEQUENCE</scope>
    <source>
        <strain evidence="4">3049</strain>
        <strain evidence="2">K102N</strain>
        <strain evidence="1">WBG8381</strain>
        <plasmid evidence="3">pWBG748</plasmid>
        <plasmid evidence="1">pWBG749</plasmid>
        <plasmid evidence="2">pWBG762</plasmid>
        <plasmid evidence="4">SAP057A</plasmid>
    </source>
</reference>
<evidence type="ECO:0000313" key="5">
    <source>
        <dbReference type="EMBL" id="BAB78411.1"/>
    </source>
</evidence>
<geneLocation type="plasmid" evidence="6">
    <name>pETB</name>
</geneLocation>
<gene>
    <name evidence="3" type="ORF">SAP030A_045</name>
    <name evidence="1" type="ORF">SAP031A_015</name>
    <name evidence="2" type="ORF">SAP043A_052</name>
    <name evidence="4" type="ORF">SAP057A_017</name>
</gene>
<evidence type="ECO:0000313" key="2">
    <source>
        <dbReference type="EMBL" id="ACZ66185.1"/>
    </source>
</evidence>
<dbReference type="EMBL" id="GQ915265">
    <property type="protein sequence ID" value="ACZ66241.1"/>
    <property type="molecule type" value="Genomic_DNA"/>
</dbReference>
<geneLocation type="plasmid" evidence="2">
    <name>pWBG762</name>
</geneLocation>
<geneLocation type="plasmid" evidence="1">
    <name>pWBG749</name>
</geneLocation>
<reference evidence="6" key="4">
    <citation type="journal article" date="2013" name="Antimicrob. Agents Chemother.">
        <title>Emergence of Staphylococcus aureus carrying multiple drug resistance genes on a plasmid encoding exfoliative toxin B.</title>
        <authorList>
            <person name="Hisatsune J."/>
            <person name="Hirakawa H."/>
            <person name="Yamaguchi T."/>
            <person name="Fudaba Y."/>
            <person name="Oshima K."/>
            <person name="Hattori M."/>
            <person name="Kato F."/>
            <person name="Kayama S."/>
            <person name="Sugai M."/>
        </authorList>
    </citation>
    <scope>NUCLEOTIDE SEQUENCE</scope>
    <source>
        <strain evidence="6">TY825</strain>
        <plasmid evidence="6">pETB</plasmid>
    </source>
</reference>
<dbReference type="AlphaFoldDB" id="Q8VVT2"/>
<proteinExistence type="predicted"/>
<reference evidence="5" key="1">
    <citation type="journal article" date="2001" name="Infect. Immun.">
        <title>Complete nucleotide sequence of a Staphylococcus aureus exfoliative toxin B plasmid and identification of a novel ADP-ribosyltransferase, EDIN-C.</title>
        <authorList>
            <person name="Yamaguchi T."/>
            <person name="Hayashi T."/>
            <person name="Takami H."/>
            <person name="Ohnisi M."/>
            <person name="Murata T."/>
            <person name="Nakayama K."/>
            <person name="Asakawa K."/>
            <person name="Ohara M."/>
            <person name="Komatsuzawa H."/>
            <person name="Sugai M."/>
        </authorList>
    </citation>
    <scope>NUCLEOTIDE SEQUENCE</scope>
    <source>
        <strain evidence="5">TY4</strain>
        <plasmid evidence="5">ETB plasmid</plasmid>
    </source>
</reference>
<geneLocation type="plasmid" evidence="3">
    <name>pWBG748</name>
</geneLocation>
<dbReference type="EMBL" id="AP012467">
    <property type="protein sequence ID" value="BAO01039.1"/>
    <property type="molecule type" value="Genomic_DNA"/>
</dbReference>
<dbReference type="EMBL" id="GQ900391">
    <property type="protein sequence ID" value="ACZ58757.1"/>
    <property type="molecule type" value="Genomic_DNA"/>
</dbReference>
<reference evidence="1" key="2">
    <citation type="submission" date="2009-08" db="EMBL/GenBank/DDBJ databases">
        <authorList>
            <person name="Gill J."/>
            <person name="Borman J."/>
            <person name="Shetty J."/>
            <person name="Hostetler J."/>
            <person name="Durkin S."/>
            <person name="Montgomery B."/>
        </authorList>
    </citation>
    <scope>NUCLEOTIDE SEQUENCE</scope>
    <source>
        <strain evidence="4">3049</strain>
        <strain evidence="2">K102N</strain>
        <strain evidence="1">WBG8381</strain>
        <plasmid evidence="3">pWBG748</plasmid>
        <plasmid evidence="1">pWBG749</plasmid>
        <plasmid evidence="2">pWBG762</plasmid>
        <plasmid evidence="4">SAP057A</plasmid>
    </source>
</reference>
<organism evidence="5">
    <name type="scientific">Staphylococcus aureus</name>
    <dbReference type="NCBI Taxonomy" id="1280"/>
    <lineage>
        <taxon>Bacteria</taxon>
        <taxon>Bacillati</taxon>
        <taxon>Bacillota</taxon>
        <taxon>Bacilli</taxon>
        <taxon>Bacillales</taxon>
        <taxon>Staphylococcaceae</taxon>
        <taxon>Staphylococcus</taxon>
    </lineage>
</organism>
<accession>Q8VVT2</accession>
<dbReference type="RefSeq" id="WP_001003548.1">
    <property type="nucleotide sequence ID" value="NC_003265.1"/>
</dbReference>
<geneLocation type="plasmid" evidence="5">
    <name>ETB plasmid</name>
</geneLocation>
<name>Q8VVT2_STAAU</name>
<dbReference type="PATRIC" id="fig|1280.3371.peg.1797"/>
<evidence type="ECO:0000313" key="6">
    <source>
        <dbReference type="EMBL" id="BAO01039.1"/>
    </source>
</evidence>
<evidence type="ECO:0000313" key="1">
    <source>
        <dbReference type="EMBL" id="ACZ58757.1"/>
    </source>
</evidence>
<sequence>MNEKVKKYESPSHKHRRTVQLYKNVDDIANELKFDLKLNSKQEVYTKAIELLYKQIRGEEINLSQNKTNK</sequence>
<geneLocation type="plasmid" evidence="4">
    <name>SAP057A</name>
</geneLocation>
<evidence type="ECO:0000313" key="3">
    <source>
        <dbReference type="EMBL" id="ACZ66241.1"/>
    </source>
</evidence>